<dbReference type="EMBL" id="CM047746">
    <property type="protein sequence ID" value="KAJ0020641.1"/>
    <property type="molecule type" value="Genomic_DNA"/>
</dbReference>
<evidence type="ECO:0000313" key="1">
    <source>
        <dbReference type="EMBL" id="KAJ0020641.1"/>
    </source>
</evidence>
<dbReference type="Proteomes" id="UP001163603">
    <property type="component" value="Chromosome 11"/>
</dbReference>
<name>A0ACC0XNM2_9ROSI</name>
<comment type="caution">
    <text evidence="1">The sequence shown here is derived from an EMBL/GenBank/DDBJ whole genome shotgun (WGS) entry which is preliminary data.</text>
</comment>
<proteinExistence type="predicted"/>
<gene>
    <name evidence="1" type="ORF">Pint_31178</name>
</gene>
<evidence type="ECO:0000313" key="2">
    <source>
        <dbReference type="Proteomes" id="UP001163603"/>
    </source>
</evidence>
<reference evidence="2" key="1">
    <citation type="journal article" date="2023" name="G3 (Bethesda)">
        <title>Genome assembly and association tests identify interacting loci associated with vigor, precocity, and sex in interspecific pistachio rootstocks.</title>
        <authorList>
            <person name="Palmer W."/>
            <person name="Jacygrad E."/>
            <person name="Sagayaradj S."/>
            <person name="Cavanaugh K."/>
            <person name="Han R."/>
            <person name="Bertier L."/>
            <person name="Beede B."/>
            <person name="Kafkas S."/>
            <person name="Golino D."/>
            <person name="Preece J."/>
            <person name="Michelmore R."/>
        </authorList>
    </citation>
    <scope>NUCLEOTIDE SEQUENCE [LARGE SCALE GENOMIC DNA]</scope>
</reference>
<protein>
    <submittedName>
        <fullName evidence="1">Uncharacterized protein</fullName>
    </submittedName>
</protein>
<accession>A0ACC0XNM2</accession>
<keyword evidence="2" id="KW-1185">Reference proteome</keyword>
<organism evidence="1 2">
    <name type="scientific">Pistacia integerrima</name>
    <dbReference type="NCBI Taxonomy" id="434235"/>
    <lineage>
        <taxon>Eukaryota</taxon>
        <taxon>Viridiplantae</taxon>
        <taxon>Streptophyta</taxon>
        <taxon>Embryophyta</taxon>
        <taxon>Tracheophyta</taxon>
        <taxon>Spermatophyta</taxon>
        <taxon>Magnoliopsida</taxon>
        <taxon>eudicotyledons</taxon>
        <taxon>Gunneridae</taxon>
        <taxon>Pentapetalae</taxon>
        <taxon>rosids</taxon>
        <taxon>malvids</taxon>
        <taxon>Sapindales</taxon>
        <taxon>Anacardiaceae</taxon>
        <taxon>Pistacia</taxon>
    </lineage>
</organism>
<sequence length="658" mass="76349">MLCLEKKDVSSSYLWLINSVTGHQIQCPCMPWPPRINDCHDPGIFRSLFASFGSQGQDFLIMILCKYGTSLQFCTSRDKKWKEYHYGFKSWLLLDKVVFDGKIYVLTDYSRIGIFNLRSCDLNFVELQFTPRLDICWGNSIRLVASNDQLFVVDDMIIYRIDLSRMEWVKVNNLGAQALFLGHGDMMCSKLINPTKWGGQANCRYGLFFDSKRCSLYSFNREEPQNAIAIDVLRNGDYSWAVHLSAIFLILAEIDKRSKSHSMPCVQIDRKLIKGTVQKRGRKIKTRPLAAFRKQKIEKNETKTIRKKIKMNICYNQRPWADLREELLNIISSNLNIADYLSIGRVCRSWRLFNSEYEDSFMASKSPLVIHISSQAKKACCFHEIATGIKYKTMLPNFICDFKFCLGVSGGYLIMKDTWSQKIRLINPVTGRQFQFSRVRKPCDNIRFSSDRAIFASTGSQDQDFVVVILSRRNQNLEFYTSRNNQWKEYSFKLKNWHILDMVVFCGRIFAITNHSQIGILDLRNFDLKFLTLKFAPRVSSNVRLVTSNNNILIVDYVNVNMIKVYSINVKKMEWVVMNNLGQHAVCIGDGGIISCKLIDPTKWGGQSNCVYVLLNDGCHIHSLNNGEVKTIRKWRWDDKTRMYSWYFFSADNVRGFD</sequence>